<dbReference type="AlphaFoldDB" id="A0A8H6ME72"/>
<evidence type="ECO:0000313" key="2">
    <source>
        <dbReference type="EMBL" id="KAF6761826.1"/>
    </source>
</evidence>
<dbReference type="EMBL" id="JACGCI010000009">
    <property type="protein sequence ID" value="KAF6761826.1"/>
    <property type="molecule type" value="Genomic_DNA"/>
</dbReference>
<organism evidence="2 3">
    <name type="scientific">Ephemerocybe angulata</name>
    <dbReference type="NCBI Taxonomy" id="980116"/>
    <lineage>
        <taxon>Eukaryota</taxon>
        <taxon>Fungi</taxon>
        <taxon>Dikarya</taxon>
        <taxon>Basidiomycota</taxon>
        <taxon>Agaricomycotina</taxon>
        <taxon>Agaricomycetes</taxon>
        <taxon>Agaricomycetidae</taxon>
        <taxon>Agaricales</taxon>
        <taxon>Agaricineae</taxon>
        <taxon>Psathyrellaceae</taxon>
        <taxon>Ephemerocybe</taxon>
    </lineage>
</organism>
<keyword evidence="1" id="KW-0812">Transmembrane</keyword>
<keyword evidence="3" id="KW-1185">Reference proteome</keyword>
<proteinExistence type="predicted"/>
<sequence length="315" mass="36217">MLTALRLCYFKSLSARDNVASGIKDTLSQVYQSVAVSRTTWEESPSIFDKSPLDAIAHQRRFEIERSYLKEIGSICPPLRPAQSPPGYVRVEYYSRSEIDGEIWGGKWDAWDDIQFTPRGGIDLAQIQKAFGLDLNHLVVVSPTRWRPFPIDRTRALTHLELRNLTYDGRVPLKVMEQDLPALTVTKRQIRALTITILCMLKAVWNLLQLEAYEEYEFSVRLPSWFLGFYDIARSFHPATQRYPDTPGFDVSSYSYVQPPLCATPTAMKEQRERERVAHLFQGPTQTQTQYASIIFASLVVWLFFAEIISLLRPT</sequence>
<protein>
    <submittedName>
        <fullName evidence="2">Uncharacterized protein</fullName>
    </submittedName>
</protein>
<evidence type="ECO:0000313" key="3">
    <source>
        <dbReference type="Proteomes" id="UP000521943"/>
    </source>
</evidence>
<keyword evidence="1" id="KW-1133">Transmembrane helix</keyword>
<name>A0A8H6ME72_9AGAR</name>
<dbReference type="OrthoDB" id="2796521at2759"/>
<accession>A0A8H6ME72</accession>
<gene>
    <name evidence="2" type="ORF">DFP72DRAFT_879755</name>
</gene>
<dbReference type="Proteomes" id="UP000521943">
    <property type="component" value="Unassembled WGS sequence"/>
</dbReference>
<keyword evidence="1" id="KW-0472">Membrane</keyword>
<evidence type="ECO:0000256" key="1">
    <source>
        <dbReference type="SAM" id="Phobius"/>
    </source>
</evidence>
<feature type="transmembrane region" description="Helical" evidence="1">
    <location>
        <begin position="291"/>
        <end position="312"/>
    </location>
</feature>
<reference evidence="2 3" key="1">
    <citation type="submission" date="2020-07" db="EMBL/GenBank/DDBJ databases">
        <title>Comparative genomics of pyrophilous fungi reveals a link between fire events and developmental genes.</title>
        <authorList>
            <consortium name="DOE Joint Genome Institute"/>
            <person name="Steindorff A.S."/>
            <person name="Carver A."/>
            <person name="Calhoun S."/>
            <person name="Stillman K."/>
            <person name="Liu H."/>
            <person name="Lipzen A."/>
            <person name="Pangilinan J."/>
            <person name="Labutti K."/>
            <person name="Bruns T.D."/>
            <person name="Grigoriev I.V."/>
        </authorList>
    </citation>
    <scope>NUCLEOTIDE SEQUENCE [LARGE SCALE GENOMIC DNA]</scope>
    <source>
        <strain evidence="2 3">CBS 144469</strain>
    </source>
</reference>
<comment type="caution">
    <text evidence="2">The sequence shown here is derived from an EMBL/GenBank/DDBJ whole genome shotgun (WGS) entry which is preliminary data.</text>
</comment>